<dbReference type="Proteomes" id="UP001633002">
    <property type="component" value="Unassembled WGS sequence"/>
</dbReference>
<dbReference type="SUPFAM" id="SSF56112">
    <property type="entry name" value="Protein kinase-like (PK-like)"/>
    <property type="match status" value="1"/>
</dbReference>
<name>A0ABD3GM93_9MARC</name>
<protein>
    <recommendedName>
        <fullName evidence="3">Protein kinase domain-containing protein</fullName>
    </recommendedName>
</protein>
<comment type="caution">
    <text evidence="1">The sequence shown here is derived from an EMBL/GenBank/DDBJ whole genome shotgun (WGS) entry which is preliminary data.</text>
</comment>
<reference evidence="1 2" key="1">
    <citation type="submission" date="2024-09" db="EMBL/GenBank/DDBJ databases">
        <title>Chromosome-scale assembly of Riccia sorocarpa.</title>
        <authorList>
            <person name="Paukszto L."/>
        </authorList>
    </citation>
    <scope>NUCLEOTIDE SEQUENCE [LARGE SCALE GENOMIC DNA]</scope>
    <source>
        <strain evidence="1">LP-2024</strain>
        <tissue evidence="1">Aerial parts of the thallus</tissue>
    </source>
</reference>
<organism evidence="1 2">
    <name type="scientific">Riccia sorocarpa</name>
    <dbReference type="NCBI Taxonomy" id="122646"/>
    <lineage>
        <taxon>Eukaryota</taxon>
        <taxon>Viridiplantae</taxon>
        <taxon>Streptophyta</taxon>
        <taxon>Embryophyta</taxon>
        <taxon>Marchantiophyta</taxon>
        <taxon>Marchantiopsida</taxon>
        <taxon>Marchantiidae</taxon>
        <taxon>Marchantiales</taxon>
        <taxon>Ricciaceae</taxon>
        <taxon>Riccia</taxon>
    </lineage>
</organism>
<accession>A0ABD3GM93</accession>
<proteinExistence type="predicted"/>
<dbReference type="AlphaFoldDB" id="A0ABD3GM93"/>
<gene>
    <name evidence="1" type="ORF">R1sor_023264</name>
</gene>
<evidence type="ECO:0000313" key="2">
    <source>
        <dbReference type="Proteomes" id="UP001633002"/>
    </source>
</evidence>
<keyword evidence="2" id="KW-1185">Reference proteome</keyword>
<dbReference type="EMBL" id="JBJQOH010000007">
    <property type="protein sequence ID" value="KAL3680308.1"/>
    <property type="molecule type" value="Genomic_DNA"/>
</dbReference>
<dbReference type="InterPro" id="IPR011009">
    <property type="entry name" value="Kinase-like_dom_sf"/>
</dbReference>
<evidence type="ECO:0000313" key="1">
    <source>
        <dbReference type="EMBL" id="KAL3680308.1"/>
    </source>
</evidence>
<evidence type="ECO:0008006" key="3">
    <source>
        <dbReference type="Google" id="ProtNLM"/>
    </source>
</evidence>
<dbReference type="Gene3D" id="3.30.200.20">
    <property type="entry name" value="Phosphorylase Kinase, domain 1"/>
    <property type="match status" value="1"/>
</dbReference>
<sequence length="151" mass="16823">MEIVSSSCPFSSVEKKEAREHIRKMVSCMIARRKALGIKALHQGCTILPNGIVWVPNAAIKREKRLSEGTYREAHTCFVRGSLSFDESVLYCMKHYKSGSTTAATSERDREVLASRVRHPGVVRAIGVSIDNPPVALFLIGTERVSILYLF</sequence>